<feature type="binding site" evidence="8">
    <location>
        <position position="600"/>
    </location>
    <ligand>
        <name>Ca(2+)</name>
        <dbReference type="ChEBI" id="CHEBI:29108"/>
    </ligand>
</feature>
<comment type="caution">
    <text evidence="12">The sequence shown here is derived from an EMBL/GenBank/DDBJ whole genome shotgun (WGS) entry which is preliminary data.</text>
</comment>
<dbReference type="InterPro" id="IPR030400">
    <property type="entry name" value="Sedolisin_dom"/>
</dbReference>
<dbReference type="Pfam" id="PF09286">
    <property type="entry name" value="Pro-kuma_activ"/>
    <property type="match status" value="1"/>
</dbReference>
<dbReference type="InterPro" id="IPR015366">
    <property type="entry name" value="S53_propep"/>
</dbReference>
<name>A0A8H6ZG69_9AGAR</name>
<evidence type="ECO:0000256" key="2">
    <source>
        <dbReference type="ARBA" id="ARBA00022670"/>
    </source>
</evidence>
<feature type="active site" description="Charge relay system" evidence="8">
    <location>
        <position position="317"/>
    </location>
</feature>
<gene>
    <name evidence="12" type="ORF">MSAN_00109700</name>
</gene>
<dbReference type="Proteomes" id="UP000623467">
    <property type="component" value="Unassembled WGS sequence"/>
</dbReference>
<dbReference type="OrthoDB" id="409122at2759"/>
<dbReference type="GO" id="GO:0006508">
    <property type="term" value="P:proteolysis"/>
    <property type="evidence" value="ECO:0007669"/>
    <property type="project" value="UniProtKB-KW"/>
</dbReference>
<feature type="transmembrane region" description="Helical" evidence="10">
    <location>
        <begin position="21"/>
        <end position="46"/>
    </location>
</feature>
<comment type="cofactor">
    <cofactor evidence="8">
        <name>Ca(2+)</name>
        <dbReference type="ChEBI" id="CHEBI:29108"/>
    </cofactor>
    <text evidence="8">Binds 1 Ca(2+) ion per subunit.</text>
</comment>
<feature type="region of interest" description="Disordered" evidence="9">
    <location>
        <begin position="204"/>
        <end position="225"/>
    </location>
</feature>
<evidence type="ECO:0000259" key="11">
    <source>
        <dbReference type="PROSITE" id="PS51695"/>
    </source>
</evidence>
<feature type="active site" description="Charge relay system" evidence="8">
    <location>
        <position position="556"/>
    </location>
</feature>
<evidence type="ECO:0000256" key="7">
    <source>
        <dbReference type="ARBA" id="ARBA00023145"/>
    </source>
</evidence>
<feature type="binding site" evidence="8">
    <location>
        <position position="599"/>
    </location>
    <ligand>
        <name>Ca(2+)</name>
        <dbReference type="ChEBI" id="CHEBI:29108"/>
    </ligand>
</feature>
<feature type="binding site" evidence="8">
    <location>
        <position position="618"/>
    </location>
    <ligand>
        <name>Ca(2+)</name>
        <dbReference type="ChEBI" id="CHEBI:29108"/>
    </ligand>
</feature>
<dbReference type="SMART" id="SM00944">
    <property type="entry name" value="Pro-kuma_activ"/>
    <property type="match status" value="1"/>
</dbReference>
<dbReference type="Gene3D" id="3.40.50.200">
    <property type="entry name" value="Peptidase S8/S53 domain"/>
    <property type="match status" value="1"/>
</dbReference>
<keyword evidence="6 8" id="KW-0106">Calcium</keyword>
<keyword evidence="3 8" id="KW-0479">Metal-binding</keyword>
<dbReference type="InterPro" id="IPR036852">
    <property type="entry name" value="Peptidase_S8/S53_dom_sf"/>
</dbReference>
<keyword evidence="7" id="KW-0865">Zymogen</keyword>
<dbReference type="GO" id="GO:0004252">
    <property type="term" value="F:serine-type endopeptidase activity"/>
    <property type="evidence" value="ECO:0007669"/>
    <property type="project" value="UniProtKB-UniRule"/>
</dbReference>
<dbReference type="SUPFAM" id="SSF54897">
    <property type="entry name" value="Protease propeptides/inhibitors"/>
    <property type="match status" value="1"/>
</dbReference>
<dbReference type="AlphaFoldDB" id="A0A8H6ZG69"/>
<keyword evidence="5 8" id="KW-0720">Serine protease</keyword>
<protein>
    <submittedName>
        <fullName evidence="12">Subtilisin-like protein</fullName>
    </submittedName>
</protein>
<feature type="active site" description="Charge relay system" evidence="8">
    <location>
        <position position="321"/>
    </location>
</feature>
<dbReference type="PANTHER" id="PTHR14218">
    <property type="entry name" value="PROTEASE S8 TRIPEPTIDYL PEPTIDASE I CLN2"/>
    <property type="match status" value="1"/>
</dbReference>
<feature type="domain" description="Peptidase S53" evidence="11">
    <location>
        <begin position="246"/>
        <end position="640"/>
    </location>
</feature>
<dbReference type="GO" id="GO:0005576">
    <property type="term" value="C:extracellular region"/>
    <property type="evidence" value="ECO:0007669"/>
    <property type="project" value="UniProtKB-SubCell"/>
</dbReference>
<keyword evidence="10" id="KW-0812">Transmembrane</keyword>
<dbReference type="CDD" id="cd11377">
    <property type="entry name" value="Pro-peptidase_S53"/>
    <property type="match status" value="1"/>
</dbReference>
<reference evidence="12" key="1">
    <citation type="submission" date="2020-05" db="EMBL/GenBank/DDBJ databases">
        <title>Mycena genomes resolve the evolution of fungal bioluminescence.</title>
        <authorList>
            <person name="Tsai I.J."/>
        </authorList>
    </citation>
    <scope>NUCLEOTIDE SEQUENCE</scope>
    <source>
        <strain evidence="12">160909Yilan</strain>
    </source>
</reference>
<dbReference type="CDD" id="cd04056">
    <property type="entry name" value="Peptidases_S53"/>
    <property type="match status" value="1"/>
</dbReference>
<evidence type="ECO:0000313" key="12">
    <source>
        <dbReference type="EMBL" id="KAF7376919.1"/>
    </source>
</evidence>
<organism evidence="12 13">
    <name type="scientific">Mycena sanguinolenta</name>
    <dbReference type="NCBI Taxonomy" id="230812"/>
    <lineage>
        <taxon>Eukaryota</taxon>
        <taxon>Fungi</taxon>
        <taxon>Dikarya</taxon>
        <taxon>Basidiomycota</taxon>
        <taxon>Agaricomycotina</taxon>
        <taxon>Agaricomycetes</taxon>
        <taxon>Agaricomycetidae</taxon>
        <taxon>Agaricales</taxon>
        <taxon>Marasmiineae</taxon>
        <taxon>Mycenaceae</taxon>
        <taxon>Mycena</taxon>
    </lineage>
</organism>
<feature type="binding site" evidence="8">
    <location>
        <position position="620"/>
    </location>
    <ligand>
        <name>Ca(2+)</name>
        <dbReference type="ChEBI" id="CHEBI:29108"/>
    </ligand>
</feature>
<dbReference type="EMBL" id="JACAZH010000001">
    <property type="protein sequence ID" value="KAF7376919.1"/>
    <property type="molecule type" value="Genomic_DNA"/>
</dbReference>
<dbReference type="SUPFAM" id="SSF52743">
    <property type="entry name" value="Subtilisin-like"/>
    <property type="match status" value="1"/>
</dbReference>
<evidence type="ECO:0000256" key="6">
    <source>
        <dbReference type="ARBA" id="ARBA00022837"/>
    </source>
</evidence>
<proteinExistence type="predicted"/>
<evidence type="ECO:0000256" key="4">
    <source>
        <dbReference type="ARBA" id="ARBA00022801"/>
    </source>
</evidence>
<sequence>MLARSTSLLSAEHHDAAISQMLCSVLCGLSCLPMSLLLVILITIVAGVAATPPQVPAGWSLYHRADRSALIPLKFSLAQSNLDKLEAFLLDIADPRSPNYGRHWSYEQVKETFRPSTETVGAVHEWLTHDAGIDIDKIRLSPNGDILQVDVTVGEAESLLQAEYYVYSDDEDGSVRLGCHDGYTLPEHVSKHIDLVWPTTHFGRPRSHARRSESGVPSSRFGRESGAPTIPIENLASLAESGCDVAVTLDCLRALYNFDFTPVSGDVNTVAEFGANVYRPSDLDLFFEMYEPDQVGHTPTLISVEGGDPTVAGSLGEPSLDIELMMGLLGPGQNLSLYQVAQPSASLDPTDELLAALDGSYCSVPAVSTEGITDCGDKLQTNVISISYHFNPDLNDPSISPVVQRQCTEFGKLTLTGITFIASSGDGGVAYSQSHECLLANGELVAGNPNGSFVGQLPASCPFITAVGATSVAPGASTDQVEQSTTDFPSGGGFSNNFVRPAWQDVAVQNYLDNFVPDYAASVFNRSGRAYPDVAANGWPLVIAEGGGFVLSGGTSASAPIFASVIAAVNDARIAAGKSPVGFINPALYSDAFAGAFNDVTVGTNPGCGTEGFPAAPGWDPVSGLGTPNLEKLKAAFLALP</sequence>
<evidence type="ECO:0000313" key="13">
    <source>
        <dbReference type="Proteomes" id="UP000623467"/>
    </source>
</evidence>
<dbReference type="PROSITE" id="PS51695">
    <property type="entry name" value="SEDOLISIN"/>
    <property type="match status" value="1"/>
</dbReference>
<dbReference type="InterPro" id="IPR050819">
    <property type="entry name" value="Tripeptidyl-peptidase_I"/>
</dbReference>
<keyword evidence="4 8" id="KW-0378">Hydrolase</keyword>
<dbReference type="GO" id="GO:0046872">
    <property type="term" value="F:metal ion binding"/>
    <property type="evidence" value="ECO:0007669"/>
    <property type="project" value="UniProtKB-UniRule"/>
</dbReference>
<accession>A0A8H6ZG69</accession>
<comment type="subcellular location">
    <subcellularLocation>
        <location evidence="1">Secreted</location>
        <location evidence="1">Extracellular space</location>
    </subcellularLocation>
</comment>
<keyword evidence="2 8" id="KW-0645">Protease</keyword>
<evidence type="ECO:0000256" key="8">
    <source>
        <dbReference type="PROSITE-ProRule" id="PRU01032"/>
    </source>
</evidence>
<evidence type="ECO:0000256" key="1">
    <source>
        <dbReference type="ARBA" id="ARBA00004239"/>
    </source>
</evidence>
<dbReference type="GO" id="GO:0008240">
    <property type="term" value="F:tripeptidyl-peptidase activity"/>
    <property type="evidence" value="ECO:0007669"/>
    <property type="project" value="TreeGrafter"/>
</dbReference>
<evidence type="ECO:0000256" key="3">
    <source>
        <dbReference type="ARBA" id="ARBA00022723"/>
    </source>
</evidence>
<evidence type="ECO:0000256" key="9">
    <source>
        <dbReference type="SAM" id="MobiDB-lite"/>
    </source>
</evidence>
<keyword evidence="13" id="KW-1185">Reference proteome</keyword>
<keyword evidence="10" id="KW-0472">Membrane</keyword>
<dbReference type="PANTHER" id="PTHR14218:SF19">
    <property type="entry name" value="SERINE PROTEASE AORO, PUTATIVE (AFU_ORTHOLOGUE AFUA_6G10250)-RELATED"/>
    <property type="match status" value="1"/>
</dbReference>
<evidence type="ECO:0000256" key="5">
    <source>
        <dbReference type="ARBA" id="ARBA00022825"/>
    </source>
</evidence>
<keyword evidence="10" id="KW-1133">Transmembrane helix</keyword>
<evidence type="ECO:0000256" key="10">
    <source>
        <dbReference type="SAM" id="Phobius"/>
    </source>
</evidence>